<dbReference type="PANTHER" id="PTHR31672:SF13">
    <property type="entry name" value="F-BOX PROTEIN CPR30-LIKE"/>
    <property type="match status" value="1"/>
</dbReference>
<sequence length="173" mass="20202">MIVDEIFTRLPATAIGCLKCVCKDFRQELSTHLFEMMHSCRVGNSLHKKYISLQDMSIVVDDVIGKNSDVVTIKHVTFPDNVQPRFLRILASLNGLLLVCYEPSYCELILWNPTTRCHKWLSDDYFRQWYGRNCDTGGMYFDETNDLKVLHIKFFFDDVIALFIHDVVRRGEK</sequence>
<keyword evidence="2" id="KW-1185">Reference proteome</keyword>
<dbReference type="InterPro" id="IPR050796">
    <property type="entry name" value="SCF_F-box_component"/>
</dbReference>
<evidence type="ECO:0000313" key="2">
    <source>
        <dbReference type="Proteomes" id="UP000215914"/>
    </source>
</evidence>
<reference evidence="1" key="2">
    <citation type="submission" date="2020-06" db="EMBL/GenBank/DDBJ databases">
        <title>Helianthus annuus Genome sequencing and assembly Release 2.</title>
        <authorList>
            <person name="Gouzy J."/>
            <person name="Langlade N."/>
            <person name="Munos S."/>
        </authorList>
    </citation>
    <scope>NUCLEOTIDE SEQUENCE</scope>
    <source>
        <tissue evidence="1">Leaves</tissue>
    </source>
</reference>
<protein>
    <submittedName>
        <fullName evidence="1">F-box-like domain superfamily protein</fullName>
    </submittedName>
</protein>
<dbReference type="InterPro" id="IPR036047">
    <property type="entry name" value="F-box-like_dom_sf"/>
</dbReference>
<dbReference type="Proteomes" id="UP000215914">
    <property type="component" value="Unassembled WGS sequence"/>
</dbReference>
<dbReference type="EMBL" id="MNCJ02000322">
    <property type="protein sequence ID" value="KAF5797704.1"/>
    <property type="molecule type" value="Genomic_DNA"/>
</dbReference>
<accession>A0A9K3NET8</accession>
<dbReference type="SUPFAM" id="SSF81383">
    <property type="entry name" value="F-box domain"/>
    <property type="match status" value="1"/>
</dbReference>
<proteinExistence type="predicted"/>
<dbReference type="PANTHER" id="PTHR31672">
    <property type="entry name" value="BNACNNG10540D PROTEIN"/>
    <property type="match status" value="1"/>
</dbReference>
<reference evidence="1" key="1">
    <citation type="journal article" date="2017" name="Nature">
        <title>The sunflower genome provides insights into oil metabolism, flowering and Asterid evolution.</title>
        <authorList>
            <person name="Badouin H."/>
            <person name="Gouzy J."/>
            <person name="Grassa C.J."/>
            <person name="Murat F."/>
            <person name="Staton S.E."/>
            <person name="Cottret L."/>
            <person name="Lelandais-Briere C."/>
            <person name="Owens G.L."/>
            <person name="Carrere S."/>
            <person name="Mayjonade B."/>
            <person name="Legrand L."/>
            <person name="Gill N."/>
            <person name="Kane N.C."/>
            <person name="Bowers J.E."/>
            <person name="Hubner S."/>
            <person name="Bellec A."/>
            <person name="Berard A."/>
            <person name="Berges H."/>
            <person name="Blanchet N."/>
            <person name="Boniface M.C."/>
            <person name="Brunel D."/>
            <person name="Catrice O."/>
            <person name="Chaidir N."/>
            <person name="Claudel C."/>
            <person name="Donnadieu C."/>
            <person name="Faraut T."/>
            <person name="Fievet G."/>
            <person name="Helmstetter N."/>
            <person name="King M."/>
            <person name="Knapp S.J."/>
            <person name="Lai Z."/>
            <person name="Le Paslier M.C."/>
            <person name="Lippi Y."/>
            <person name="Lorenzon L."/>
            <person name="Mandel J.R."/>
            <person name="Marage G."/>
            <person name="Marchand G."/>
            <person name="Marquand E."/>
            <person name="Bret-Mestries E."/>
            <person name="Morien E."/>
            <person name="Nambeesan S."/>
            <person name="Nguyen T."/>
            <person name="Pegot-Espagnet P."/>
            <person name="Pouilly N."/>
            <person name="Raftis F."/>
            <person name="Sallet E."/>
            <person name="Schiex T."/>
            <person name="Thomas J."/>
            <person name="Vandecasteele C."/>
            <person name="Vares D."/>
            <person name="Vear F."/>
            <person name="Vautrin S."/>
            <person name="Crespi M."/>
            <person name="Mangin B."/>
            <person name="Burke J.M."/>
            <person name="Salse J."/>
            <person name="Munos S."/>
            <person name="Vincourt P."/>
            <person name="Rieseberg L.H."/>
            <person name="Langlade N.B."/>
        </authorList>
    </citation>
    <scope>NUCLEOTIDE SEQUENCE</scope>
    <source>
        <tissue evidence="1">Leaves</tissue>
    </source>
</reference>
<gene>
    <name evidence="1" type="ORF">HanXRQr2_Chr07g0283801</name>
</gene>
<dbReference type="AlphaFoldDB" id="A0A9K3NET8"/>
<comment type="caution">
    <text evidence="1">The sequence shown here is derived from an EMBL/GenBank/DDBJ whole genome shotgun (WGS) entry which is preliminary data.</text>
</comment>
<dbReference type="Gramene" id="mRNA:HanXRQr2_Chr07g0283801">
    <property type="protein sequence ID" value="CDS:HanXRQr2_Chr07g0283801.1"/>
    <property type="gene ID" value="HanXRQr2_Chr07g0283801"/>
</dbReference>
<name>A0A9K3NET8_HELAN</name>
<organism evidence="1 2">
    <name type="scientific">Helianthus annuus</name>
    <name type="common">Common sunflower</name>
    <dbReference type="NCBI Taxonomy" id="4232"/>
    <lineage>
        <taxon>Eukaryota</taxon>
        <taxon>Viridiplantae</taxon>
        <taxon>Streptophyta</taxon>
        <taxon>Embryophyta</taxon>
        <taxon>Tracheophyta</taxon>
        <taxon>Spermatophyta</taxon>
        <taxon>Magnoliopsida</taxon>
        <taxon>eudicotyledons</taxon>
        <taxon>Gunneridae</taxon>
        <taxon>Pentapetalae</taxon>
        <taxon>asterids</taxon>
        <taxon>campanulids</taxon>
        <taxon>Asterales</taxon>
        <taxon>Asteraceae</taxon>
        <taxon>Asteroideae</taxon>
        <taxon>Heliantheae alliance</taxon>
        <taxon>Heliantheae</taxon>
        <taxon>Helianthus</taxon>
    </lineage>
</organism>
<evidence type="ECO:0000313" key="1">
    <source>
        <dbReference type="EMBL" id="KAF5797704.1"/>
    </source>
</evidence>